<comment type="caution">
    <text evidence="1">The sequence shown here is derived from an EMBL/GenBank/DDBJ whole genome shotgun (WGS) entry which is preliminary data.</text>
</comment>
<keyword evidence="2" id="KW-1185">Reference proteome</keyword>
<dbReference type="Proteomes" id="UP001589906">
    <property type="component" value="Unassembled WGS sequence"/>
</dbReference>
<sequence length="91" mass="10459">MSIDFDPAKDAINREKHEVSLSLAAIGDWSSAHIARDERRDYGEPRWYACLPIGGRVFVAVYTERGAATRIISLRRANPREVRKYEQVRAR</sequence>
<proteinExistence type="predicted"/>
<dbReference type="Gene3D" id="3.10.450.530">
    <property type="entry name" value="Ribonuclease toxin, BrnT, of type II toxin-antitoxin system"/>
    <property type="match status" value="1"/>
</dbReference>
<organism evidence="1 2">
    <name type="scientific">Brevundimonas balnearis</name>
    <dbReference type="NCBI Taxonomy" id="1572858"/>
    <lineage>
        <taxon>Bacteria</taxon>
        <taxon>Pseudomonadati</taxon>
        <taxon>Pseudomonadota</taxon>
        <taxon>Alphaproteobacteria</taxon>
        <taxon>Caulobacterales</taxon>
        <taxon>Caulobacteraceae</taxon>
        <taxon>Brevundimonas</taxon>
    </lineage>
</organism>
<dbReference type="EMBL" id="JBHLSW010000004">
    <property type="protein sequence ID" value="MFC0633441.1"/>
    <property type="molecule type" value="Genomic_DNA"/>
</dbReference>
<dbReference type="RefSeq" id="WP_376835354.1">
    <property type="nucleotide sequence ID" value="NZ_JBHLSW010000004.1"/>
</dbReference>
<protein>
    <submittedName>
        <fullName evidence="1">BrnT family toxin</fullName>
    </submittedName>
</protein>
<accession>A0ABV6R1E0</accession>
<reference evidence="1 2" key="1">
    <citation type="submission" date="2024-09" db="EMBL/GenBank/DDBJ databases">
        <authorList>
            <person name="Sun Q."/>
            <person name="Mori K."/>
        </authorList>
    </citation>
    <scope>NUCLEOTIDE SEQUENCE [LARGE SCALE GENOMIC DNA]</scope>
    <source>
        <strain evidence="1 2">NCAIM B.02621</strain>
    </source>
</reference>
<evidence type="ECO:0000313" key="1">
    <source>
        <dbReference type="EMBL" id="MFC0633441.1"/>
    </source>
</evidence>
<dbReference type="Pfam" id="PF04365">
    <property type="entry name" value="BrnT_toxin"/>
    <property type="match status" value="1"/>
</dbReference>
<name>A0ABV6R1E0_9CAUL</name>
<evidence type="ECO:0000313" key="2">
    <source>
        <dbReference type="Proteomes" id="UP001589906"/>
    </source>
</evidence>
<dbReference type="InterPro" id="IPR007460">
    <property type="entry name" value="BrnT_toxin"/>
</dbReference>
<gene>
    <name evidence="1" type="ORF">ACFFGE_06065</name>
</gene>
<dbReference type="InterPro" id="IPR038573">
    <property type="entry name" value="BrnT_sf"/>
</dbReference>